<evidence type="ECO:0000256" key="1">
    <source>
        <dbReference type="SAM" id="MobiDB-lite"/>
    </source>
</evidence>
<sequence length="317" mass="35293">MKLATSPGVSVTLRVGGVALEEYDDPEESFGDHPIKRVKYVEAVPGAKFDIHFQSIRDQLGGMDPDEVNLRIYMDGKKAASRVLRARSAPAYHTHVDCIRREMKGEFFQEKFAFAELSTSLNPADFKSLGEIQVTCTFVRRTGPSRAGYRGDKAVFAASNGNESLPEKVLKGRAISSKVSLSAIEPLGYAPMAAQTMRPYGDEPFATYIFRYRSRGDLQIENVIPRPPSPVPLELRDPNSLTLAEGRELLLRNREKEAEQARIKNEHVNIKKEKRDLAAFETDDNDDELTITGASQPSKRARMSTDSAVEIVDLTDD</sequence>
<dbReference type="AlphaFoldDB" id="A0AAJ0LXD5"/>
<proteinExistence type="predicted"/>
<dbReference type="EMBL" id="JAWDJX010000001">
    <property type="protein sequence ID" value="KAK3058917.1"/>
    <property type="molecule type" value="Genomic_DNA"/>
</dbReference>
<dbReference type="Proteomes" id="UP001271007">
    <property type="component" value="Unassembled WGS sequence"/>
</dbReference>
<dbReference type="PANTHER" id="PTHR36223">
    <property type="entry name" value="BETA-LACTAMASE-TYPE TRANSPEPTIDASE FOLD DOMAIN CONTAINING PROTEIN"/>
    <property type="match status" value="1"/>
</dbReference>
<evidence type="ECO:0000313" key="3">
    <source>
        <dbReference type="EMBL" id="KAK3058917.1"/>
    </source>
</evidence>
<organism evidence="3 4">
    <name type="scientific">Extremus antarcticus</name>
    <dbReference type="NCBI Taxonomy" id="702011"/>
    <lineage>
        <taxon>Eukaryota</taxon>
        <taxon>Fungi</taxon>
        <taxon>Dikarya</taxon>
        <taxon>Ascomycota</taxon>
        <taxon>Pezizomycotina</taxon>
        <taxon>Dothideomycetes</taxon>
        <taxon>Dothideomycetidae</taxon>
        <taxon>Mycosphaerellales</taxon>
        <taxon>Extremaceae</taxon>
        <taxon>Extremus</taxon>
    </lineage>
</organism>
<feature type="region of interest" description="Disordered" evidence="1">
    <location>
        <begin position="279"/>
        <end position="317"/>
    </location>
</feature>
<dbReference type="InterPro" id="IPR057678">
    <property type="entry name" value="DUF7918"/>
</dbReference>
<dbReference type="PANTHER" id="PTHR36223:SF1">
    <property type="entry name" value="TRANSCRIPTION ELONGATION FACTOR EAF N-TERMINAL DOMAIN-CONTAINING PROTEIN"/>
    <property type="match status" value="1"/>
</dbReference>
<keyword evidence="4" id="KW-1185">Reference proteome</keyword>
<name>A0AAJ0LXD5_9PEZI</name>
<evidence type="ECO:0000313" key="4">
    <source>
        <dbReference type="Proteomes" id="UP001271007"/>
    </source>
</evidence>
<feature type="domain" description="DUF7918" evidence="2">
    <location>
        <begin position="8"/>
        <end position="226"/>
    </location>
</feature>
<accession>A0AAJ0LXD5</accession>
<comment type="caution">
    <text evidence="3">The sequence shown here is derived from an EMBL/GenBank/DDBJ whole genome shotgun (WGS) entry which is preliminary data.</text>
</comment>
<reference evidence="3" key="1">
    <citation type="submission" date="2023-04" db="EMBL/GenBank/DDBJ databases">
        <title>Black Yeasts Isolated from many extreme environments.</title>
        <authorList>
            <person name="Coleine C."/>
            <person name="Stajich J.E."/>
            <person name="Selbmann L."/>
        </authorList>
    </citation>
    <scope>NUCLEOTIDE SEQUENCE</scope>
    <source>
        <strain evidence="3">CCFEE 5312</strain>
    </source>
</reference>
<gene>
    <name evidence="3" type="ORF">LTR09_000482</name>
</gene>
<dbReference type="Pfam" id="PF25534">
    <property type="entry name" value="DUF7918"/>
    <property type="match status" value="1"/>
</dbReference>
<evidence type="ECO:0000259" key="2">
    <source>
        <dbReference type="Pfam" id="PF25534"/>
    </source>
</evidence>
<protein>
    <recommendedName>
        <fullName evidence="2">DUF7918 domain-containing protein</fullName>
    </recommendedName>
</protein>